<dbReference type="eggNOG" id="ENOG502RDZA">
    <property type="taxonomic scope" value="Eukaryota"/>
</dbReference>
<dbReference type="Gene3D" id="3.40.50.1820">
    <property type="entry name" value="alpha/beta hydrolase"/>
    <property type="match status" value="1"/>
</dbReference>
<keyword evidence="3" id="KW-1185">Reference proteome</keyword>
<dbReference type="STRING" id="1206466.K0KW31"/>
<keyword evidence="1" id="KW-0378">Hydrolase</keyword>
<protein>
    <recommendedName>
        <fullName evidence="4">Alpha/beta hydrolase fold-3 domain-containing protein</fullName>
    </recommendedName>
</protein>
<proteinExistence type="predicted"/>
<dbReference type="AlphaFoldDB" id="K0KW31"/>
<evidence type="ECO:0000313" key="2">
    <source>
        <dbReference type="EMBL" id="CCH45709.1"/>
    </source>
</evidence>
<comment type="caution">
    <text evidence="2">The sequence shown here is derived from an EMBL/GenBank/DDBJ whole genome shotgun (WGS) entry which is preliminary data.</text>
</comment>
<dbReference type="EMBL" id="CAIF01000207">
    <property type="protein sequence ID" value="CCH45709.1"/>
    <property type="molecule type" value="Genomic_DNA"/>
</dbReference>
<evidence type="ECO:0000256" key="1">
    <source>
        <dbReference type="ARBA" id="ARBA00022801"/>
    </source>
</evidence>
<dbReference type="Pfam" id="PF10340">
    <property type="entry name" value="Say1_Mug180"/>
    <property type="match status" value="2"/>
</dbReference>
<evidence type="ECO:0008006" key="4">
    <source>
        <dbReference type="Google" id="ProtNLM"/>
    </source>
</evidence>
<gene>
    <name evidence="2" type="ORF">BN7_5294</name>
</gene>
<dbReference type="InterPro" id="IPR050300">
    <property type="entry name" value="GDXG_lipolytic_enzyme"/>
</dbReference>
<dbReference type="HOGENOM" id="CLU_047269_1_0_1"/>
<dbReference type="InterPro" id="IPR019436">
    <property type="entry name" value="Say1-like"/>
</dbReference>
<dbReference type="InterPro" id="IPR029058">
    <property type="entry name" value="AB_hydrolase_fold"/>
</dbReference>
<accession>K0KW31</accession>
<sequence length="424" mass="49184">METLATNNWTAILVPRDVLVHRLFTNYYNQSTFSQRATLYEYCTVRYLHYNFQYFDLKTLAGAFCSEELSRWFLYFRTYRQSFAKLNDSKWEYVEEDNGVKGIWLTSVGRCATSDIDFVMFYVHGGGFIHSSPWFYVEYLNVFMIVLQEQGFKNPAIFIVDYQLKNFSNDLIALSKAWVYTRQKAPKAHLTLSGDGSGGLLAMSLLFHIASPYEFIPSGEIPLEKPSALFLTSPWTKLYYSDKTYPCTSDDFMNRNLLNQYSSSYIGETEFNVLKEQLETLEEANSSSSSSASLSLISHTVDQRSDHNHKINHYQNPILCDSMSLWKKSFPKYGALITYGDEEYLREEITMLSKKLSMCGKVKYEAQLNQIHDWPILTYYTERIEELREDGIHILAGIISRMLLWNTDSFFEDGALVPVDNEFT</sequence>
<dbReference type="PANTHER" id="PTHR48081">
    <property type="entry name" value="AB HYDROLASE SUPERFAMILY PROTEIN C4A8.06C"/>
    <property type="match status" value="1"/>
</dbReference>
<dbReference type="SUPFAM" id="SSF53474">
    <property type="entry name" value="alpha/beta-Hydrolases"/>
    <property type="match status" value="1"/>
</dbReference>
<evidence type="ECO:0000313" key="3">
    <source>
        <dbReference type="Proteomes" id="UP000009328"/>
    </source>
</evidence>
<dbReference type="PANTHER" id="PTHR48081:SF2">
    <property type="entry name" value="ALPHA_BETA-HYDROLASE"/>
    <property type="match status" value="1"/>
</dbReference>
<name>K0KW31_WICCF</name>
<dbReference type="GO" id="GO:0016787">
    <property type="term" value="F:hydrolase activity"/>
    <property type="evidence" value="ECO:0007669"/>
    <property type="project" value="UniProtKB-KW"/>
</dbReference>
<dbReference type="InParanoid" id="K0KW31"/>
<dbReference type="Proteomes" id="UP000009328">
    <property type="component" value="Unassembled WGS sequence"/>
</dbReference>
<reference evidence="2 3" key="1">
    <citation type="journal article" date="2012" name="Eukaryot. Cell">
        <title>Draft genome sequence of Wickerhamomyces ciferrii NRRL Y-1031 F-60-10.</title>
        <authorList>
            <person name="Schneider J."/>
            <person name="Andrea H."/>
            <person name="Blom J."/>
            <person name="Jaenicke S."/>
            <person name="Ruckert C."/>
            <person name="Schorsch C."/>
            <person name="Szczepanowski R."/>
            <person name="Farwick M."/>
            <person name="Goesmann A."/>
            <person name="Puhler A."/>
            <person name="Schaffer S."/>
            <person name="Tauch A."/>
            <person name="Kohler T."/>
            <person name="Brinkrolf K."/>
        </authorList>
    </citation>
    <scope>NUCLEOTIDE SEQUENCE [LARGE SCALE GENOMIC DNA]</scope>
    <source>
        <strain evidence="3">ATCC 14091 / BCRC 22168 / CBS 111 / JCM 3599 / NBRC 0793 / NRRL Y-1031 F-60-10</strain>
    </source>
</reference>
<organism evidence="2 3">
    <name type="scientific">Wickerhamomyces ciferrii (strain ATCC 14091 / BCRC 22168 / CBS 111 / JCM 3599 / NBRC 0793 / NRRL Y-1031 F-60-10)</name>
    <name type="common">Yeast</name>
    <name type="synonym">Pichia ciferrii</name>
    <dbReference type="NCBI Taxonomy" id="1206466"/>
    <lineage>
        <taxon>Eukaryota</taxon>
        <taxon>Fungi</taxon>
        <taxon>Dikarya</taxon>
        <taxon>Ascomycota</taxon>
        <taxon>Saccharomycotina</taxon>
        <taxon>Saccharomycetes</taxon>
        <taxon>Phaffomycetales</taxon>
        <taxon>Wickerhamomycetaceae</taxon>
        <taxon>Wickerhamomyces</taxon>
    </lineage>
</organism>